<protein>
    <submittedName>
        <fullName evidence="1">Uncharacterized protein</fullName>
    </submittedName>
</protein>
<sequence>MRLKTSCERKRCDLQTLFAGVPLLLRPGRGKEDLLCGCVRRRVRLAKGSIRELLSVTLTSQSFSFSLRAHCWAAS</sequence>
<comment type="caution">
    <text evidence="1">The sequence shown here is derived from an EMBL/GenBank/DDBJ whole genome shotgun (WGS) entry which is preliminary data.</text>
</comment>
<dbReference type="EMBL" id="SRMA01025117">
    <property type="protein sequence ID" value="TRY99018.1"/>
    <property type="molecule type" value="Genomic_DNA"/>
</dbReference>
<dbReference type="AlphaFoldDB" id="A0A553RA04"/>
<name>A0A553RA04_9TELE</name>
<gene>
    <name evidence="1" type="ORF">DNTS_024568</name>
</gene>
<proteinExistence type="predicted"/>
<evidence type="ECO:0000313" key="2">
    <source>
        <dbReference type="Proteomes" id="UP000316079"/>
    </source>
</evidence>
<accession>A0A553RA04</accession>
<organism evidence="1 2">
    <name type="scientific">Danionella cerebrum</name>
    <dbReference type="NCBI Taxonomy" id="2873325"/>
    <lineage>
        <taxon>Eukaryota</taxon>
        <taxon>Metazoa</taxon>
        <taxon>Chordata</taxon>
        <taxon>Craniata</taxon>
        <taxon>Vertebrata</taxon>
        <taxon>Euteleostomi</taxon>
        <taxon>Actinopterygii</taxon>
        <taxon>Neopterygii</taxon>
        <taxon>Teleostei</taxon>
        <taxon>Ostariophysi</taxon>
        <taxon>Cypriniformes</taxon>
        <taxon>Danionidae</taxon>
        <taxon>Danioninae</taxon>
        <taxon>Danionella</taxon>
    </lineage>
</organism>
<evidence type="ECO:0000313" key="1">
    <source>
        <dbReference type="EMBL" id="TRY99018.1"/>
    </source>
</evidence>
<dbReference type="Proteomes" id="UP000316079">
    <property type="component" value="Unassembled WGS sequence"/>
</dbReference>
<reference evidence="1 2" key="1">
    <citation type="journal article" date="2019" name="Sci. Data">
        <title>Hybrid genome assembly and annotation of Danionella translucida.</title>
        <authorList>
            <person name="Kadobianskyi M."/>
            <person name="Schulze L."/>
            <person name="Schuelke M."/>
            <person name="Judkewitz B."/>
        </authorList>
    </citation>
    <scope>NUCLEOTIDE SEQUENCE [LARGE SCALE GENOMIC DNA]</scope>
    <source>
        <strain evidence="1 2">Bolton</strain>
    </source>
</reference>
<keyword evidence="2" id="KW-1185">Reference proteome</keyword>
<dbReference type="OrthoDB" id="7851174at2759"/>